<dbReference type="InterPro" id="IPR025857">
    <property type="entry name" value="MacB_PCD"/>
</dbReference>
<feature type="transmembrane region" description="Helical" evidence="6">
    <location>
        <begin position="749"/>
        <end position="771"/>
    </location>
</feature>
<gene>
    <name evidence="9" type="ORF">CRP01_17330</name>
</gene>
<organism evidence="9 10">
    <name type="scientific">Flavilitoribacter nigricans (strain ATCC 23147 / DSM 23189 / NBRC 102662 / NCIMB 1420 / SS-2)</name>
    <name type="common">Lewinella nigricans</name>
    <dbReference type="NCBI Taxonomy" id="1122177"/>
    <lineage>
        <taxon>Bacteria</taxon>
        <taxon>Pseudomonadati</taxon>
        <taxon>Bacteroidota</taxon>
        <taxon>Saprospiria</taxon>
        <taxon>Saprospirales</taxon>
        <taxon>Lewinellaceae</taxon>
        <taxon>Flavilitoribacter</taxon>
    </lineage>
</organism>
<name>A0A2D0NA68_FLAN2</name>
<dbReference type="InterPro" id="IPR047699">
    <property type="entry name" value="Permease_put_prefix"/>
</dbReference>
<evidence type="ECO:0000259" key="8">
    <source>
        <dbReference type="Pfam" id="PF12704"/>
    </source>
</evidence>
<dbReference type="InterPro" id="IPR050250">
    <property type="entry name" value="Macrolide_Exporter_MacB"/>
</dbReference>
<evidence type="ECO:0000256" key="5">
    <source>
        <dbReference type="ARBA" id="ARBA00023136"/>
    </source>
</evidence>
<evidence type="ECO:0000256" key="2">
    <source>
        <dbReference type="ARBA" id="ARBA00022475"/>
    </source>
</evidence>
<dbReference type="GO" id="GO:0022857">
    <property type="term" value="F:transmembrane transporter activity"/>
    <property type="evidence" value="ECO:0007669"/>
    <property type="project" value="TreeGrafter"/>
</dbReference>
<feature type="transmembrane region" description="Helical" evidence="6">
    <location>
        <begin position="832"/>
        <end position="852"/>
    </location>
</feature>
<dbReference type="EMBL" id="PDUD01000022">
    <property type="protein sequence ID" value="PHN05278.1"/>
    <property type="molecule type" value="Genomic_DNA"/>
</dbReference>
<keyword evidence="3 6" id="KW-0812">Transmembrane</keyword>
<evidence type="ECO:0000313" key="9">
    <source>
        <dbReference type="EMBL" id="PHN05278.1"/>
    </source>
</evidence>
<feature type="domain" description="ABC3 transporter permease C-terminal" evidence="7">
    <location>
        <begin position="361"/>
        <end position="478"/>
    </location>
</feature>
<feature type="domain" description="MacB-like periplasmic core" evidence="8">
    <location>
        <begin position="93"/>
        <end position="309"/>
    </location>
</feature>
<evidence type="ECO:0000259" key="7">
    <source>
        <dbReference type="Pfam" id="PF02687"/>
    </source>
</evidence>
<sequence>MTPQPPKTALRFLRWFCREDYLEEIEGDLIEVFEQQYADAPRWSGWKFTWQVLLHFRPDFIRSLSNHPLIYTSMYRHYLKIAWRNLLRQRMYTLINLSGLTIGLSCFILIALYLQYEQSYDWQHENADRIYRVAQRQEGNVFRGTDEFAVTPEPLAPALQANFPEVEAAATLTVEQGLLYREDEYLSSQLLYADDKAFDIFTIPILQGQGPEALSDPETILLSRSLAEKHFGSADPLGQTLKLNDERPLTVRGVFADPPGNQHFAYDAILPIGNIYYFESDVGRWSSNNYRTYLRLAEGADHRELEKRMALFDDEVEAAYKNLPFRAEFFLQPLLDIHLRSRINMEMGVNGDIRYVYLLGAIGLIILLLASINYMNLATARSVRRVKEVGVRKVMGAERQQLVGQLLGESFMLTLFSFVLAVGLAYLLLPGFNHLLDQSIPFDVVGSGWLLTGLLLTAILIGGLSGLYPSLVLSALSPVQAFQRKLAGSFRQGISLRNVLIVGQFTAAVVLAVSSVVVYQQLQYIQHKKLGYNRDQIAYVPFFSEQVDRKMSSIRSELLAHPGIQKVSVSNNLILNTGNQGIVDQWEGNDKTQNLYCYRYFVDEEFLDLYEIPLAAGRNFSTAFPTDSTQSYLLNESAVQAIGWTPETAIGKSFRDGQVIGVVEDFHFQPMDLKIEPLFLKFRHPQNQPTRFGNLAVKLNTDDLQHTLAFVLGVFERAAPRTPFEYRFLDASYDQLYASEKRLGQAFSIFTFLALFIACMGLFGLVSFQIVQRTREIGIRKVLGASALKLVELLSKDFLRLVAIALLLAVPIAWLAMQRWLDGFAYRIEIKWWVFLLVALPALIISLLTVGLQSLRAARANPVESLQ</sequence>
<evidence type="ECO:0000256" key="6">
    <source>
        <dbReference type="SAM" id="Phobius"/>
    </source>
</evidence>
<protein>
    <recommendedName>
        <fullName evidence="11">FtsX-like permease family protein</fullName>
    </recommendedName>
</protein>
<proteinExistence type="predicted"/>
<keyword evidence="10" id="KW-1185">Reference proteome</keyword>
<comment type="subcellular location">
    <subcellularLocation>
        <location evidence="1">Cell membrane</location>
        <topology evidence="1">Multi-pass membrane protein</topology>
    </subcellularLocation>
</comment>
<feature type="transmembrane region" description="Helical" evidence="6">
    <location>
        <begin position="798"/>
        <end position="817"/>
    </location>
</feature>
<feature type="transmembrane region" description="Helical" evidence="6">
    <location>
        <begin position="449"/>
        <end position="477"/>
    </location>
</feature>
<feature type="transmembrane region" description="Helical" evidence="6">
    <location>
        <begin position="498"/>
        <end position="519"/>
    </location>
</feature>
<keyword evidence="5 6" id="KW-0472">Membrane</keyword>
<dbReference type="PANTHER" id="PTHR30572:SF18">
    <property type="entry name" value="ABC-TYPE MACROLIDE FAMILY EXPORT SYSTEM PERMEASE COMPONENT 2"/>
    <property type="match status" value="1"/>
</dbReference>
<evidence type="ECO:0000313" key="10">
    <source>
        <dbReference type="Proteomes" id="UP000223913"/>
    </source>
</evidence>
<dbReference type="PANTHER" id="PTHR30572">
    <property type="entry name" value="MEMBRANE COMPONENT OF TRANSPORTER-RELATED"/>
    <property type="match status" value="1"/>
</dbReference>
<feature type="transmembrane region" description="Helical" evidence="6">
    <location>
        <begin position="94"/>
        <end position="116"/>
    </location>
</feature>
<evidence type="ECO:0000256" key="3">
    <source>
        <dbReference type="ARBA" id="ARBA00022692"/>
    </source>
</evidence>
<dbReference type="Pfam" id="PF12704">
    <property type="entry name" value="MacB_PCD"/>
    <property type="match status" value="1"/>
</dbReference>
<dbReference type="InterPro" id="IPR003838">
    <property type="entry name" value="ABC3_permease_C"/>
</dbReference>
<dbReference type="OrthoDB" id="5933722at2"/>
<keyword evidence="4 6" id="KW-1133">Transmembrane helix</keyword>
<feature type="domain" description="ABC3 transporter permease C-terminal" evidence="7">
    <location>
        <begin position="749"/>
        <end position="862"/>
    </location>
</feature>
<keyword evidence="2" id="KW-1003">Cell membrane</keyword>
<dbReference type="Proteomes" id="UP000223913">
    <property type="component" value="Unassembled WGS sequence"/>
</dbReference>
<dbReference type="RefSeq" id="WP_099151330.1">
    <property type="nucleotide sequence ID" value="NZ_PDUD01000022.1"/>
</dbReference>
<feature type="transmembrane region" description="Helical" evidence="6">
    <location>
        <begin position="402"/>
        <end position="429"/>
    </location>
</feature>
<reference evidence="9 10" key="1">
    <citation type="submission" date="2017-10" db="EMBL/GenBank/DDBJ databases">
        <title>The draft genome sequence of Lewinella nigricans NBRC 102662.</title>
        <authorList>
            <person name="Wang K."/>
        </authorList>
    </citation>
    <scope>NUCLEOTIDE SEQUENCE [LARGE SCALE GENOMIC DNA]</scope>
    <source>
        <strain evidence="9 10">NBRC 102662</strain>
    </source>
</reference>
<evidence type="ECO:0008006" key="11">
    <source>
        <dbReference type="Google" id="ProtNLM"/>
    </source>
</evidence>
<dbReference type="NCBIfam" id="NF038404">
    <property type="entry name" value="perm_prefix_2"/>
    <property type="match status" value="1"/>
</dbReference>
<comment type="caution">
    <text evidence="9">The sequence shown here is derived from an EMBL/GenBank/DDBJ whole genome shotgun (WGS) entry which is preliminary data.</text>
</comment>
<dbReference type="AlphaFoldDB" id="A0A2D0NA68"/>
<dbReference type="GO" id="GO:0005886">
    <property type="term" value="C:plasma membrane"/>
    <property type="evidence" value="ECO:0007669"/>
    <property type="project" value="UniProtKB-SubCell"/>
</dbReference>
<accession>A0A2D0NA68</accession>
<evidence type="ECO:0000256" key="1">
    <source>
        <dbReference type="ARBA" id="ARBA00004651"/>
    </source>
</evidence>
<evidence type="ECO:0000256" key="4">
    <source>
        <dbReference type="ARBA" id="ARBA00022989"/>
    </source>
</evidence>
<feature type="transmembrane region" description="Helical" evidence="6">
    <location>
        <begin position="355"/>
        <end position="375"/>
    </location>
</feature>
<dbReference type="Pfam" id="PF02687">
    <property type="entry name" value="FtsX"/>
    <property type="match status" value="2"/>
</dbReference>